<organism evidence="2 3">
    <name type="scientific">Trichonephila clavipes</name>
    <name type="common">Golden silk orbweaver</name>
    <name type="synonym">Nephila clavipes</name>
    <dbReference type="NCBI Taxonomy" id="2585209"/>
    <lineage>
        <taxon>Eukaryota</taxon>
        <taxon>Metazoa</taxon>
        <taxon>Ecdysozoa</taxon>
        <taxon>Arthropoda</taxon>
        <taxon>Chelicerata</taxon>
        <taxon>Arachnida</taxon>
        <taxon>Araneae</taxon>
        <taxon>Araneomorphae</taxon>
        <taxon>Entelegynae</taxon>
        <taxon>Araneoidea</taxon>
        <taxon>Nephilidae</taxon>
        <taxon>Trichonephila</taxon>
    </lineage>
</organism>
<feature type="region of interest" description="Disordered" evidence="1">
    <location>
        <begin position="1"/>
        <end position="20"/>
    </location>
</feature>
<dbReference type="AlphaFoldDB" id="A0A8X6RK71"/>
<protein>
    <submittedName>
        <fullName evidence="2">Uncharacterized protein</fullName>
    </submittedName>
</protein>
<comment type="caution">
    <text evidence="2">The sequence shown here is derived from an EMBL/GenBank/DDBJ whole genome shotgun (WGS) entry which is preliminary data.</text>
</comment>
<gene>
    <name evidence="2" type="ORF">TNCV_4291921</name>
</gene>
<evidence type="ECO:0000256" key="1">
    <source>
        <dbReference type="SAM" id="MobiDB-lite"/>
    </source>
</evidence>
<evidence type="ECO:0000313" key="2">
    <source>
        <dbReference type="EMBL" id="GFX94147.1"/>
    </source>
</evidence>
<accession>A0A8X6RK71</accession>
<dbReference type="EMBL" id="BMAU01021177">
    <property type="protein sequence ID" value="GFX94147.1"/>
    <property type="molecule type" value="Genomic_DNA"/>
</dbReference>
<evidence type="ECO:0000313" key="3">
    <source>
        <dbReference type="Proteomes" id="UP000887159"/>
    </source>
</evidence>
<reference evidence="2" key="1">
    <citation type="submission" date="2020-08" db="EMBL/GenBank/DDBJ databases">
        <title>Multicomponent nature underlies the extraordinary mechanical properties of spider dragline silk.</title>
        <authorList>
            <person name="Kono N."/>
            <person name="Nakamura H."/>
            <person name="Mori M."/>
            <person name="Yoshida Y."/>
            <person name="Ohtoshi R."/>
            <person name="Malay A.D."/>
            <person name="Moran D.A.P."/>
            <person name="Tomita M."/>
            <person name="Numata K."/>
            <person name="Arakawa K."/>
        </authorList>
    </citation>
    <scope>NUCLEOTIDE SEQUENCE</scope>
</reference>
<proteinExistence type="predicted"/>
<keyword evidence="3" id="KW-1185">Reference proteome</keyword>
<sequence>MSGHLAIEEENKPTKTHERKINKPKENFSSFINEFKDGTCAQPINNTVRKFLFLFRESFSPRKIHQYYFQYDSTLPRSIDGLGKLEITRAATANSRNHYYRCLYFYLLSTRCVVIDATPFREIAVGINVFVPLLSFLEGEYLECSWPWVDIDVKIRLYKKNF</sequence>
<name>A0A8X6RK71_TRICX</name>
<dbReference type="Proteomes" id="UP000887159">
    <property type="component" value="Unassembled WGS sequence"/>
</dbReference>